<sequence length="161" mass="16375">MTDESTTTTTTEPARLTVTSRPAADLPRRTRPDTSGLRVPGTQGTPGAPRAVPTGDDFSFAARRPRAVAAAASAAASDPAAPSASAAARLLWTATAVAVVVLSAFFVLIVSGRVVTEGPVVMVLTRTHGIHVGDLFALAGWGVAVLALVASAMTSSRAARR</sequence>
<dbReference type="Proteomes" id="UP000245469">
    <property type="component" value="Unassembled WGS sequence"/>
</dbReference>
<dbReference type="EMBL" id="QGDQ01000004">
    <property type="protein sequence ID" value="PWJ55159.1"/>
    <property type="molecule type" value="Genomic_DNA"/>
</dbReference>
<name>A0A316ACM3_9ACTN</name>
<evidence type="ECO:0000256" key="1">
    <source>
        <dbReference type="SAM" id="MobiDB-lite"/>
    </source>
</evidence>
<feature type="compositionally biased region" description="Low complexity" evidence="1">
    <location>
        <begin position="1"/>
        <end position="11"/>
    </location>
</feature>
<protein>
    <submittedName>
        <fullName evidence="3">Uncharacterized protein</fullName>
    </submittedName>
</protein>
<dbReference type="AlphaFoldDB" id="A0A316ACM3"/>
<evidence type="ECO:0000313" key="4">
    <source>
        <dbReference type="Proteomes" id="UP000245469"/>
    </source>
</evidence>
<evidence type="ECO:0000313" key="3">
    <source>
        <dbReference type="EMBL" id="PWJ55159.1"/>
    </source>
</evidence>
<comment type="caution">
    <text evidence="3">The sequence shown here is derived from an EMBL/GenBank/DDBJ whole genome shotgun (WGS) entry which is preliminary data.</text>
</comment>
<gene>
    <name evidence="3" type="ORF">BXY45_10480</name>
</gene>
<keyword evidence="2" id="KW-0812">Transmembrane</keyword>
<keyword evidence="2" id="KW-1133">Transmembrane helix</keyword>
<evidence type="ECO:0000256" key="2">
    <source>
        <dbReference type="SAM" id="Phobius"/>
    </source>
</evidence>
<accession>A0A316ACM3</accession>
<dbReference type="RefSeq" id="WP_109773245.1">
    <property type="nucleotide sequence ID" value="NZ_QGDQ01000004.1"/>
</dbReference>
<feature type="transmembrane region" description="Helical" evidence="2">
    <location>
        <begin position="90"/>
        <end position="115"/>
    </location>
</feature>
<proteinExistence type="predicted"/>
<keyword evidence="2" id="KW-0472">Membrane</keyword>
<organism evidence="3 4">
    <name type="scientific">Quadrisphaera granulorum</name>
    <dbReference type="NCBI Taxonomy" id="317664"/>
    <lineage>
        <taxon>Bacteria</taxon>
        <taxon>Bacillati</taxon>
        <taxon>Actinomycetota</taxon>
        <taxon>Actinomycetes</taxon>
        <taxon>Kineosporiales</taxon>
        <taxon>Kineosporiaceae</taxon>
        <taxon>Quadrisphaera</taxon>
    </lineage>
</organism>
<feature type="region of interest" description="Disordered" evidence="1">
    <location>
        <begin position="1"/>
        <end position="56"/>
    </location>
</feature>
<keyword evidence="4" id="KW-1185">Reference proteome</keyword>
<feature type="transmembrane region" description="Helical" evidence="2">
    <location>
        <begin position="135"/>
        <end position="154"/>
    </location>
</feature>
<reference evidence="3 4" key="1">
    <citation type="submission" date="2018-03" db="EMBL/GenBank/DDBJ databases">
        <title>Genomic Encyclopedia of Archaeal and Bacterial Type Strains, Phase II (KMG-II): from individual species to whole genera.</title>
        <authorList>
            <person name="Goeker M."/>
        </authorList>
    </citation>
    <scope>NUCLEOTIDE SEQUENCE [LARGE SCALE GENOMIC DNA]</scope>
    <source>
        <strain evidence="3 4">DSM 44889</strain>
    </source>
</reference>